<name>A0A371BHU5_9SPHN</name>
<dbReference type="RefSeq" id="WP_115548623.1">
    <property type="nucleotide sequence ID" value="NZ_QRGP01000001.1"/>
</dbReference>
<gene>
    <name evidence="1" type="ORF">DXH95_06760</name>
</gene>
<dbReference type="EMBL" id="QRGP01000001">
    <property type="protein sequence ID" value="RDV07077.1"/>
    <property type="molecule type" value="Genomic_DNA"/>
</dbReference>
<sequence length="154" mass="17326">MPSDAELMEASLIAVADAGVELRHPLFARWFAAWPERRATFINVDASSRRMTDETLEMMLGLAKGEELWVGPLVDELAFTHRSYGRLPWAEYESWIDLTIDCIGDTAGTAWSAEANAAWRRQGERLKVLIIAAREDWDRAMPGHILGELPEVLS</sequence>
<dbReference type="AlphaFoldDB" id="A0A371BHU5"/>
<comment type="caution">
    <text evidence="1">The sequence shown here is derived from an EMBL/GenBank/DDBJ whole genome shotgun (WGS) entry which is preliminary data.</text>
</comment>
<dbReference type="GO" id="GO:0020037">
    <property type="term" value="F:heme binding"/>
    <property type="evidence" value="ECO:0007669"/>
    <property type="project" value="InterPro"/>
</dbReference>
<keyword evidence="2" id="KW-1185">Reference proteome</keyword>
<dbReference type="Gene3D" id="1.10.490.10">
    <property type="entry name" value="Globins"/>
    <property type="match status" value="1"/>
</dbReference>
<reference evidence="2" key="1">
    <citation type="submission" date="2018-08" db="EMBL/GenBank/DDBJ databases">
        <authorList>
            <person name="Kim S.-J."/>
            <person name="Jung G.-Y."/>
        </authorList>
    </citation>
    <scope>NUCLEOTIDE SEQUENCE [LARGE SCALE GENOMIC DNA]</scope>
    <source>
        <strain evidence="2">GY_G</strain>
    </source>
</reference>
<evidence type="ECO:0000313" key="1">
    <source>
        <dbReference type="EMBL" id="RDV07077.1"/>
    </source>
</evidence>
<organism evidence="1 2">
    <name type="scientific">Sphingorhabdus pulchriflava</name>
    <dbReference type="NCBI Taxonomy" id="2292257"/>
    <lineage>
        <taxon>Bacteria</taxon>
        <taxon>Pseudomonadati</taxon>
        <taxon>Pseudomonadota</taxon>
        <taxon>Alphaproteobacteria</taxon>
        <taxon>Sphingomonadales</taxon>
        <taxon>Sphingomonadaceae</taxon>
        <taxon>Sphingorhabdus</taxon>
    </lineage>
</organism>
<proteinExistence type="predicted"/>
<dbReference type="SUPFAM" id="SSF46458">
    <property type="entry name" value="Globin-like"/>
    <property type="match status" value="1"/>
</dbReference>
<dbReference type="InterPro" id="IPR012292">
    <property type="entry name" value="Globin/Proto"/>
</dbReference>
<dbReference type="InterPro" id="IPR009050">
    <property type="entry name" value="Globin-like_sf"/>
</dbReference>
<accession>A0A371BHU5</accession>
<evidence type="ECO:0000313" key="2">
    <source>
        <dbReference type="Proteomes" id="UP000263833"/>
    </source>
</evidence>
<dbReference type="OrthoDB" id="7559331at2"/>
<dbReference type="GO" id="GO:0019825">
    <property type="term" value="F:oxygen binding"/>
    <property type="evidence" value="ECO:0007669"/>
    <property type="project" value="InterPro"/>
</dbReference>
<protein>
    <submittedName>
        <fullName evidence="1">Uncharacterized protein</fullName>
    </submittedName>
</protein>
<dbReference type="Proteomes" id="UP000263833">
    <property type="component" value="Unassembled WGS sequence"/>
</dbReference>